<evidence type="ECO:0000256" key="1">
    <source>
        <dbReference type="ARBA" id="ARBA00000085"/>
    </source>
</evidence>
<dbReference type="InterPro" id="IPR011006">
    <property type="entry name" value="CheY-like_superfamily"/>
</dbReference>
<dbReference type="InterPro" id="IPR004358">
    <property type="entry name" value="Sig_transdc_His_kin-like_C"/>
</dbReference>
<sequence>MTRKDALTQAGLNLIQQALTIYDNDLRLAVCNRRFAEMFDLPDRLTTPGAGFEETICHLATRGEYGPIDDLERFVRDRVETALAFESHYMERTRANGQTISVEGAPLPEGGWVTVYTDISQVKEQEKLLRTRSALLSEEVLARSEELAATNRELAATITALQETRRQLTESEARTRLTTEMMPAHIAHVDADGRYTYSNRRLSSVMPGRPSNILGLHISDALGPDAYAKVRPHLETAYGGNASTFEFTHRESFRRIRAVFTPDQDERGVYILSMDVTEETQARAALQQTKRREIAAQLTSGLAHDFSNLLTIILGMQSRLSRMGLEPEAMALVRATQQAAQRGGTLLHKIADMTGPRSYRPEPMHPGPFLSDLQTLANPSLPDDVTLQVIDQTEADVLLDPGMLQDSLLNLILNARDACKGGGTITLTASEVMDTWIEFRVTDTGPGFSPEALRHGLDPFFTTKGSDGSGLGLAMVYDMTKLAGGEVRLDNTDTGAVVSLRLPLRRVASLPEPGLVLLVEDNPDLRASIRDMLTELGHSVIEATTVDEAVSLANGLPEIKTILSDIRLEGTLTGVDLLDRLPERRVLLMTSLPADHPLHRTARDRTSLLTKPFSAAQLAGFLGQARQAA</sequence>
<keyword evidence="8" id="KW-1185">Reference proteome</keyword>
<dbReference type="InterPro" id="IPR036890">
    <property type="entry name" value="HATPase_C_sf"/>
</dbReference>
<dbReference type="SUPFAM" id="SSF55874">
    <property type="entry name" value="ATPase domain of HSP90 chaperone/DNA topoisomerase II/histidine kinase"/>
    <property type="match status" value="1"/>
</dbReference>
<evidence type="ECO:0000256" key="2">
    <source>
        <dbReference type="ARBA" id="ARBA00012438"/>
    </source>
</evidence>
<dbReference type="Pfam" id="PF12860">
    <property type="entry name" value="PAS_7"/>
    <property type="match status" value="1"/>
</dbReference>
<protein>
    <recommendedName>
        <fullName evidence="2">histidine kinase</fullName>
        <ecNumber evidence="2">2.7.13.3</ecNumber>
    </recommendedName>
</protein>
<comment type="caution">
    <text evidence="7">The sequence shown here is derived from an EMBL/GenBank/DDBJ whole genome shotgun (WGS) entry which is preliminary data.</text>
</comment>
<dbReference type="InterPro" id="IPR035965">
    <property type="entry name" value="PAS-like_dom_sf"/>
</dbReference>
<organism evidence="7 8">
    <name type="scientific">Mesobacterium hydrothermale</name>
    <dbReference type="NCBI Taxonomy" id="3111907"/>
    <lineage>
        <taxon>Bacteria</taxon>
        <taxon>Pseudomonadati</taxon>
        <taxon>Pseudomonadota</taxon>
        <taxon>Alphaproteobacteria</taxon>
        <taxon>Rhodobacterales</taxon>
        <taxon>Roseobacteraceae</taxon>
        <taxon>Mesobacterium</taxon>
    </lineage>
</organism>
<evidence type="ECO:0000313" key="8">
    <source>
        <dbReference type="Proteomes" id="UP001348149"/>
    </source>
</evidence>
<dbReference type="InterPro" id="IPR005467">
    <property type="entry name" value="His_kinase_dom"/>
</dbReference>
<dbReference type="InterPro" id="IPR000014">
    <property type="entry name" value="PAS"/>
</dbReference>
<name>A0ABU6HFV1_9RHOB</name>
<dbReference type="PROSITE" id="PS50112">
    <property type="entry name" value="PAS"/>
    <property type="match status" value="1"/>
</dbReference>
<dbReference type="PROSITE" id="PS50109">
    <property type="entry name" value="HIS_KIN"/>
    <property type="match status" value="1"/>
</dbReference>
<dbReference type="Pfam" id="PF02518">
    <property type="entry name" value="HATPase_c"/>
    <property type="match status" value="1"/>
</dbReference>
<evidence type="ECO:0000256" key="3">
    <source>
        <dbReference type="PROSITE-ProRule" id="PRU00169"/>
    </source>
</evidence>
<reference evidence="7 8" key="1">
    <citation type="submission" date="2024-01" db="EMBL/GenBank/DDBJ databases">
        <title>Mesobacterium rodlantinim sp. nov., isolated from shallow sea hydrothermal systems off Kueishantao Island.</title>
        <authorList>
            <person name="Su Z."/>
            <person name="Tang K."/>
        </authorList>
    </citation>
    <scope>NUCLEOTIDE SEQUENCE [LARGE SCALE GENOMIC DNA]</scope>
    <source>
        <strain evidence="7 8">TK19101</strain>
    </source>
</reference>
<dbReference type="SUPFAM" id="SSF55785">
    <property type="entry name" value="PYP-like sensor domain (PAS domain)"/>
    <property type="match status" value="1"/>
</dbReference>
<dbReference type="InterPro" id="IPR003594">
    <property type="entry name" value="HATPase_dom"/>
</dbReference>
<dbReference type="SMART" id="SM00387">
    <property type="entry name" value="HATPase_c"/>
    <property type="match status" value="1"/>
</dbReference>
<evidence type="ECO:0000259" key="4">
    <source>
        <dbReference type="PROSITE" id="PS50109"/>
    </source>
</evidence>
<dbReference type="Pfam" id="PF08448">
    <property type="entry name" value="PAS_4"/>
    <property type="match status" value="1"/>
</dbReference>
<feature type="domain" description="Histidine kinase" evidence="4">
    <location>
        <begin position="301"/>
        <end position="506"/>
    </location>
</feature>
<dbReference type="Proteomes" id="UP001348149">
    <property type="component" value="Unassembled WGS sequence"/>
</dbReference>
<proteinExistence type="predicted"/>
<dbReference type="Gene3D" id="3.30.565.10">
    <property type="entry name" value="Histidine kinase-like ATPase, C-terminal domain"/>
    <property type="match status" value="1"/>
</dbReference>
<gene>
    <name evidence="7" type="ORF">VK792_06130</name>
</gene>
<evidence type="ECO:0000313" key="7">
    <source>
        <dbReference type="EMBL" id="MEC3860856.1"/>
    </source>
</evidence>
<dbReference type="InterPro" id="IPR001789">
    <property type="entry name" value="Sig_transdc_resp-reg_receiver"/>
</dbReference>
<dbReference type="Gene3D" id="3.40.50.2300">
    <property type="match status" value="1"/>
</dbReference>
<evidence type="ECO:0000259" key="6">
    <source>
        <dbReference type="PROSITE" id="PS50112"/>
    </source>
</evidence>
<dbReference type="PROSITE" id="PS50110">
    <property type="entry name" value="RESPONSE_REGULATORY"/>
    <property type="match status" value="1"/>
</dbReference>
<keyword evidence="3" id="KW-0597">Phosphoprotein</keyword>
<dbReference type="EC" id="2.7.13.3" evidence="2"/>
<dbReference type="Gene3D" id="3.30.450.20">
    <property type="entry name" value="PAS domain"/>
    <property type="match status" value="2"/>
</dbReference>
<dbReference type="PANTHER" id="PTHR43065:SF42">
    <property type="entry name" value="TWO-COMPONENT SENSOR PPRA"/>
    <property type="match status" value="1"/>
</dbReference>
<evidence type="ECO:0000259" key="5">
    <source>
        <dbReference type="PROSITE" id="PS50110"/>
    </source>
</evidence>
<dbReference type="SUPFAM" id="SSF52172">
    <property type="entry name" value="CheY-like"/>
    <property type="match status" value="1"/>
</dbReference>
<dbReference type="PRINTS" id="PR00344">
    <property type="entry name" value="BCTRLSENSOR"/>
</dbReference>
<feature type="domain" description="Response regulatory" evidence="5">
    <location>
        <begin position="515"/>
        <end position="626"/>
    </location>
</feature>
<comment type="catalytic activity">
    <reaction evidence="1">
        <text>ATP + protein L-histidine = ADP + protein N-phospho-L-histidine.</text>
        <dbReference type="EC" id="2.7.13.3"/>
    </reaction>
</comment>
<feature type="domain" description="PAS" evidence="6">
    <location>
        <begin position="171"/>
        <end position="241"/>
    </location>
</feature>
<accession>A0ABU6HFV1</accession>
<dbReference type="PANTHER" id="PTHR43065">
    <property type="entry name" value="SENSOR HISTIDINE KINASE"/>
    <property type="match status" value="1"/>
</dbReference>
<dbReference type="Pfam" id="PF00072">
    <property type="entry name" value="Response_reg"/>
    <property type="match status" value="1"/>
</dbReference>
<dbReference type="EMBL" id="JAYLLH010000006">
    <property type="protein sequence ID" value="MEC3860856.1"/>
    <property type="molecule type" value="Genomic_DNA"/>
</dbReference>
<dbReference type="InterPro" id="IPR013656">
    <property type="entry name" value="PAS_4"/>
</dbReference>
<dbReference type="RefSeq" id="WP_326296489.1">
    <property type="nucleotide sequence ID" value="NZ_JAYLLH010000006.1"/>
</dbReference>
<dbReference type="SMART" id="SM00448">
    <property type="entry name" value="REC"/>
    <property type="match status" value="1"/>
</dbReference>
<feature type="modified residue" description="4-aspartylphosphate" evidence="3">
    <location>
        <position position="565"/>
    </location>
</feature>